<dbReference type="OrthoDB" id="9787070at2"/>
<evidence type="ECO:0000256" key="1">
    <source>
        <dbReference type="ARBA" id="ARBA00022801"/>
    </source>
</evidence>
<evidence type="ECO:0000313" key="5">
    <source>
        <dbReference type="EMBL" id="SFH57666.1"/>
    </source>
</evidence>
<reference evidence="5 6" key="1">
    <citation type="submission" date="2016-10" db="EMBL/GenBank/DDBJ databases">
        <authorList>
            <person name="de Groot N.N."/>
        </authorList>
    </citation>
    <scope>NUCLEOTIDE SEQUENCE [LARGE SCALE GENOMIC DNA]</scope>
    <source>
        <strain evidence="5 6">CPCC 202808</strain>
    </source>
</reference>
<dbReference type="AlphaFoldDB" id="A0A1I3B6F1"/>
<feature type="active site" description="Proton acceptor" evidence="2">
    <location>
        <position position="136"/>
    </location>
</feature>
<protein>
    <recommendedName>
        <fullName evidence="2">RNA 2',3'-cyclic phosphodiesterase</fullName>
        <shortName evidence="2">RNA 2',3'-CPDase</shortName>
        <ecNumber evidence="2">3.1.4.58</ecNumber>
    </recommendedName>
</protein>
<reference evidence="4 7" key="2">
    <citation type="submission" date="2020-07" db="EMBL/GenBank/DDBJ databases">
        <title>Sequencing the genomes of 1000 actinobacteria strains.</title>
        <authorList>
            <person name="Klenk H.-P."/>
        </authorList>
    </citation>
    <scope>NUCLEOTIDE SEQUENCE [LARGE SCALE GENOMIC DNA]</scope>
    <source>
        <strain evidence="4 7">DSM 45117</strain>
    </source>
</reference>
<dbReference type="InterPro" id="IPR004175">
    <property type="entry name" value="RNA_CPDase"/>
</dbReference>
<feature type="region of interest" description="Disordered" evidence="3">
    <location>
        <begin position="179"/>
        <end position="204"/>
    </location>
</feature>
<dbReference type="PANTHER" id="PTHR35561">
    <property type="entry name" value="RNA 2',3'-CYCLIC PHOSPHODIESTERASE"/>
    <property type="match status" value="1"/>
</dbReference>
<feature type="short sequence motif" description="HXTX 2" evidence="2">
    <location>
        <begin position="136"/>
        <end position="139"/>
    </location>
</feature>
<dbReference type="GO" id="GO:0008664">
    <property type="term" value="F:RNA 2',3'-cyclic 3'-phosphodiesterase activity"/>
    <property type="evidence" value="ECO:0007669"/>
    <property type="project" value="UniProtKB-EC"/>
</dbReference>
<feature type="active site" description="Proton donor" evidence="2">
    <location>
        <position position="46"/>
    </location>
</feature>
<evidence type="ECO:0000256" key="3">
    <source>
        <dbReference type="SAM" id="MobiDB-lite"/>
    </source>
</evidence>
<evidence type="ECO:0000313" key="6">
    <source>
        <dbReference type="Proteomes" id="UP000199052"/>
    </source>
</evidence>
<sequence>MRLFVAVVPPPAVLDDLADELARLRERFAPDGPDDNYRWSLRAQWHLTLAFLGEVPDSARTDLHRRLGRAAGRYPPLRLRVAGGGGFGSVRRARVLWAGIDSVDGDPRTLRALAGSVSAAARRCGLDVREGRFKPHLTLARLREPADVGQVTAALADYAGPEWVADRLELVASHLGQGEGRHSRYETVEDWPLTGRADPTSAER</sequence>
<keyword evidence="1 2" id="KW-0378">Hydrolase</keyword>
<accession>A0A1I3B6F1</accession>
<dbReference type="Proteomes" id="UP000533017">
    <property type="component" value="Unassembled WGS sequence"/>
</dbReference>
<evidence type="ECO:0000256" key="2">
    <source>
        <dbReference type="HAMAP-Rule" id="MF_01940"/>
    </source>
</evidence>
<dbReference type="GO" id="GO:0004113">
    <property type="term" value="F:2',3'-cyclic-nucleotide 3'-phosphodiesterase activity"/>
    <property type="evidence" value="ECO:0007669"/>
    <property type="project" value="InterPro"/>
</dbReference>
<dbReference type="PANTHER" id="PTHR35561:SF1">
    <property type="entry name" value="RNA 2',3'-CYCLIC PHOSPHODIESTERASE"/>
    <property type="match status" value="1"/>
</dbReference>
<dbReference type="STRING" id="504797.SAMN05421678_12255"/>
<dbReference type="NCBIfam" id="TIGR02258">
    <property type="entry name" value="2_5_ligase"/>
    <property type="match status" value="1"/>
</dbReference>
<organism evidence="5 6">
    <name type="scientific">Actinopolymorpha cephalotaxi</name>
    <dbReference type="NCBI Taxonomy" id="504797"/>
    <lineage>
        <taxon>Bacteria</taxon>
        <taxon>Bacillati</taxon>
        <taxon>Actinomycetota</taxon>
        <taxon>Actinomycetes</taxon>
        <taxon>Propionibacteriales</taxon>
        <taxon>Actinopolymorphaceae</taxon>
        <taxon>Actinopolymorpha</taxon>
    </lineage>
</organism>
<comment type="catalytic activity">
    <reaction evidence="2">
        <text>a 3'-end 2',3'-cyclophospho-ribonucleotide-RNA + H2O = a 3'-end 2'-phospho-ribonucleotide-RNA + H(+)</text>
        <dbReference type="Rhea" id="RHEA:11828"/>
        <dbReference type="Rhea" id="RHEA-COMP:10464"/>
        <dbReference type="Rhea" id="RHEA-COMP:17353"/>
        <dbReference type="ChEBI" id="CHEBI:15377"/>
        <dbReference type="ChEBI" id="CHEBI:15378"/>
        <dbReference type="ChEBI" id="CHEBI:83064"/>
        <dbReference type="ChEBI" id="CHEBI:173113"/>
        <dbReference type="EC" id="3.1.4.58"/>
    </reaction>
</comment>
<keyword evidence="7" id="KW-1185">Reference proteome</keyword>
<dbReference type="Pfam" id="PF13563">
    <property type="entry name" value="2_5_RNA_ligase2"/>
    <property type="match status" value="1"/>
</dbReference>
<evidence type="ECO:0000313" key="4">
    <source>
        <dbReference type="EMBL" id="NYH81268.1"/>
    </source>
</evidence>
<dbReference type="EMBL" id="FOOI01000022">
    <property type="protein sequence ID" value="SFH57666.1"/>
    <property type="molecule type" value="Genomic_DNA"/>
</dbReference>
<comment type="function">
    <text evidence="2">Hydrolyzes RNA 2',3'-cyclic phosphodiester to an RNA 2'-phosphomonoester.</text>
</comment>
<dbReference type="HAMAP" id="MF_01940">
    <property type="entry name" value="RNA_CPDase"/>
    <property type="match status" value="1"/>
</dbReference>
<dbReference type="GO" id="GO:0016874">
    <property type="term" value="F:ligase activity"/>
    <property type="evidence" value="ECO:0007669"/>
    <property type="project" value="UniProtKB-KW"/>
</dbReference>
<evidence type="ECO:0000313" key="7">
    <source>
        <dbReference type="Proteomes" id="UP000533017"/>
    </source>
</evidence>
<keyword evidence="5" id="KW-0436">Ligase</keyword>
<comment type="similarity">
    <text evidence="2">Belongs to the 2H phosphoesterase superfamily. ThpR family.</text>
</comment>
<proteinExistence type="inferred from homology"/>
<dbReference type="InterPro" id="IPR009097">
    <property type="entry name" value="Cyclic_Pdiesterase"/>
</dbReference>
<feature type="short sequence motif" description="HXTX 1" evidence="2">
    <location>
        <begin position="46"/>
        <end position="49"/>
    </location>
</feature>
<dbReference type="EC" id="3.1.4.58" evidence="2"/>
<dbReference type="Gene3D" id="3.90.1140.10">
    <property type="entry name" value="Cyclic phosphodiesterase"/>
    <property type="match status" value="1"/>
</dbReference>
<dbReference type="Proteomes" id="UP000199052">
    <property type="component" value="Unassembled WGS sequence"/>
</dbReference>
<dbReference type="EMBL" id="JACBZA010000001">
    <property type="protein sequence ID" value="NYH81268.1"/>
    <property type="molecule type" value="Genomic_DNA"/>
</dbReference>
<gene>
    <name evidence="4" type="ORF">FHR37_000119</name>
    <name evidence="5" type="ORF">SAMN05421678_12255</name>
</gene>
<name>A0A1I3B6F1_9ACTN</name>
<dbReference type="SUPFAM" id="SSF55144">
    <property type="entry name" value="LigT-like"/>
    <property type="match status" value="1"/>
</dbReference>
<dbReference type="RefSeq" id="WP_092889444.1">
    <property type="nucleotide sequence ID" value="NZ_FOOI01000022.1"/>
</dbReference>